<dbReference type="InterPro" id="IPR016187">
    <property type="entry name" value="CTDL_fold"/>
</dbReference>
<dbReference type="InterPro" id="IPR005532">
    <property type="entry name" value="SUMF_dom"/>
</dbReference>
<feature type="domain" description="Sulfatase-modifying factor enzyme-like" evidence="1">
    <location>
        <begin position="615"/>
        <end position="789"/>
    </location>
</feature>
<dbReference type="InterPro" id="IPR042095">
    <property type="entry name" value="SUMF_sf"/>
</dbReference>
<organism evidence="3">
    <name type="scientific">hydrothermal vent metagenome</name>
    <dbReference type="NCBI Taxonomy" id="652676"/>
    <lineage>
        <taxon>unclassified sequences</taxon>
        <taxon>metagenomes</taxon>
        <taxon>ecological metagenomes</taxon>
    </lineage>
</organism>
<evidence type="ECO:0008006" key="4">
    <source>
        <dbReference type="Google" id="ProtNLM"/>
    </source>
</evidence>
<dbReference type="PANTHER" id="PTHR23150">
    <property type="entry name" value="SULFATASE MODIFYING FACTOR 1, 2"/>
    <property type="match status" value="1"/>
</dbReference>
<evidence type="ECO:0000259" key="2">
    <source>
        <dbReference type="Pfam" id="PF07693"/>
    </source>
</evidence>
<accession>A0A1W1C6H1</accession>
<sequence>MHRKNILKQTQSYANVIVEQIENSFLKLHSAIMSCDKMRDAIYAFHQDVETNTDDIFSIRNGNEKSKIYQRNIHDLVCNDYKSIEPLTVGVFGESGSGKSHQLQLIRDGILNGIGDSALTTIPISFNAWRFEEEEHIIIPLLKTLIHGIEEYDKNFKNTLGENLDSIISHLTVILHSLNYGFQIHKSTKNLLRENTRNDLRVQLIPPEKLDSIYLNIPQFIEKITLLEKVNFVFLVDDLDRCLPENTLRILNSFELFLNVPACTFVLTLNDDIIERGVAHHYKDYQNRHHYLYENKNSDDYAFNLTLELPITGDEYMEKMIQLPTRLPTIDTAHAREFLKEYSQEWIKDIDANYDPYKASEQSKMKKPSDNLLDFFAHSIPTKPRKIKRVAMLFENKIKHLKSLDLEVDLILLAKITLLELFAPKLLRFIQNQNRYHSSLWRRLEEFRFAGKSEEQNSLEDFIIIEQYIKNISKTEKFTKMYRSLLRHLKEHYDARDRFELDYIFDGSYIDNPELDKNLKHIFETTREIKSNEKMRKVIYSPNFEKLLFSVDDPTSWRDAFKEDNLFANNKALLTLDQLDKIMQKAKSNGFIKNVDWLTLVAKYSKSIEIAKYISFDMGIYAVTFNEFDKYCDDIGRKKPDDNQWGRGFRPVINISWDDAVSYAKWKSKKEGETYRLPTSKEWSLACNLGKDTSWHFGDDPNMLGSYAWYRDNSSKKTNPVGSKIPNELGLYDMHGNVWEWCMDWCDDEHEKKIVRGGSWNLVASDMQTNDIDCMEHNHRYGIVGFRLLKERQ</sequence>
<dbReference type="InterPro" id="IPR051043">
    <property type="entry name" value="Sulfatase_Mod_Factor_Kinase"/>
</dbReference>
<reference evidence="3" key="1">
    <citation type="submission" date="2016-10" db="EMBL/GenBank/DDBJ databases">
        <authorList>
            <person name="de Groot N.N."/>
        </authorList>
    </citation>
    <scope>NUCLEOTIDE SEQUENCE</scope>
</reference>
<dbReference type="EMBL" id="FPHC01000064">
    <property type="protein sequence ID" value="SFV61347.1"/>
    <property type="molecule type" value="Genomic_DNA"/>
</dbReference>
<name>A0A1W1C6H1_9ZZZZ</name>
<dbReference type="Gene3D" id="3.90.1580.10">
    <property type="entry name" value="paralog of FGE (formylglycine-generating enzyme)"/>
    <property type="match status" value="1"/>
</dbReference>
<protein>
    <recommendedName>
        <fullName evidence="4">Sulfatase-modifying factor enzyme domain-containing protein</fullName>
    </recommendedName>
</protein>
<dbReference type="GO" id="GO:0120147">
    <property type="term" value="F:formylglycine-generating oxidase activity"/>
    <property type="evidence" value="ECO:0007669"/>
    <property type="project" value="TreeGrafter"/>
</dbReference>
<proteinExistence type="predicted"/>
<evidence type="ECO:0000313" key="3">
    <source>
        <dbReference type="EMBL" id="SFV61347.1"/>
    </source>
</evidence>
<gene>
    <name evidence="3" type="ORF">MNB_SV-6-962</name>
</gene>
<dbReference type="AlphaFoldDB" id="A0A1W1C6H1"/>
<feature type="domain" description="KAP NTPase" evidence="2">
    <location>
        <begin position="72"/>
        <end position="292"/>
    </location>
</feature>
<dbReference type="Pfam" id="PF03781">
    <property type="entry name" value="FGE-sulfatase"/>
    <property type="match status" value="1"/>
</dbReference>
<dbReference type="Pfam" id="PF07693">
    <property type="entry name" value="KAP_NTPase"/>
    <property type="match status" value="2"/>
</dbReference>
<dbReference type="PANTHER" id="PTHR23150:SF19">
    <property type="entry name" value="FORMYLGLYCINE-GENERATING ENZYME"/>
    <property type="match status" value="1"/>
</dbReference>
<dbReference type="SUPFAM" id="SSF56436">
    <property type="entry name" value="C-type lectin-like"/>
    <property type="match status" value="1"/>
</dbReference>
<evidence type="ECO:0000259" key="1">
    <source>
        <dbReference type="Pfam" id="PF03781"/>
    </source>
</evidence>
<dbReference type="InterPro" id="IPR011646">
    <property type="entry name" value="KAP_P-loop"/>
</dbReference>
<feature type="domain" description="KAP NTPase" evidence="2">
    <location>
        <begin position="311"/>
        <end position="394"/>
    </location>
</feature>